<evidence type="ECO:0000259" key="1">
    <source>
        <dbReference type="Pfam" id="PF04480"/>
    </source>
</evidence>
<accession>A0A7D8AKC6</accession>
<dbReference type="SUPFAM" id="SSF52980">
    <property type="entry name" value="Restriction endonuclease-like"/>
    <property type="match status" value="1"/>
</dbReference>
<protein>
    <submittedName>
        <fullName evidence="2">DUF559 domain-containing protein</fullName>
    </submittedName>
</protein>
<evidence type="ECO:0000313" key="3">
    <source>
        <dbReference type="Proteomes" id="UP000515708"/>
    </source>
</evidence>
<dbReference type="Gene3D" id="3.40.960.10">
    <property type="entry name" value="VSR Endonuclease"/>
    <property type="match status" value="1"/>
</dbReference>
<dbReference type="InterPro" id="IPR007569">
    <property type="entry name" value="DUF559"/>
</dbReference>
<reference evidence="2 3" key="1">
    <citation type="journal article" date="2020" name="Front. Microbiol.">
        <title>Design of Bacterial Strain-Specific qPCR Assays Using NGS Data and Publicly Available Resources and Its Application to Track Biocontrol Strains.</title>
        <authorList>
            <person name="Hernandez I."/>
            <person name="Sant C."/>
            <person name="Martinez R."/>
            <person name="Fernandez C."/>
        </authorList>
    </citation>
    <scope>NUCLEOTIDE SEQUENCE [LARGE SCALE GENOMIC DNA]</scope>
    <source>
        <strain evidence="2 3">B24</strain>
    </source>
</reference>
<dbReference type="Proteomes" id="UP000515708">
    <property type="component" value="Chromosome"/>
</dbReference>
<evidence type="ECO:0000313" key="2">
    <source>
        <dbReference type="EMBL" id="QMU97609.1"/>
    </source>
</evidence>
<dbReference type="InterPro" id="IPR011335">
    <property type="entry name" value="Restrct_endonuc-II-like"/>
</dbReference>
<dbReference type="EMBL" id="CP043732">
    <property type="protein sequence ID" value="QMU97609.1"/>
    <property type="molecule type" value="Genomic_DNA"/>
</dbReference>
<dbReference type="Pfam" id="PF04480">
    <property type="entry name" value="DUF559"/>
    <property type="match status" value="1"/>
</dbReference>
<dbReference type="AlphaFoldDB" id="A0A7D8AKC6"/>
<organism evidence="2 3">
    <name type="scientific">Microbacterium esteraromaticum</name>
    <dbReference type="NCBI Taxonomy" id="57043"/>
    <lineage>
        <taxon>Bacteria</taxon>
        <taxon>Bacillati</taxon>
        <taxon>Actinomycetota</taxon>
        <taxon>Actinomycetes</taxon>
        <taxon>Micrococcales</taxon>
        <taxon>Microbacteriaceae</taxon>
        <taxon>Microbacterium</taxon>
    </lineage>
</organism>
<proteinExistence type="predicted"/>
<name>A0A7D8AKC6_9MICO</name>
<sequence length="278" mass="30647">MLSAPDTIHRLGGVARGSHLQTLGFDRRHLAACVARGEIRRVRPGVFCSNALSSEVHSAVAHGGALTCVSLLRRSGIWTLSHSDAVHVWMGPGRHARPHRGCRCVSHYQQGRPPLSTAPLVAALLHFRQCEGDEAFFAAFESAWRKRLLSRAQRDQVRAGLPRGARWLVDLARPDADSGLESLLRLRLHIIGIRLDCQVVIDGVGRVDFVIDGRLIIEADGRENHDAPVKRHKDLVRDAAASALGYETLRFDYAQLIHGWDTVQGSILAALQRTAQRS</sequence>
<gene>
    <name evidence="2" type="ORF">FVO59_10555</name>
</gene>
<feature type="domain" description="DUF559" evidence="1">
    <location>
        <begin position="184"/>
        <end position="272"/>
    </location>
</feature>